<dbReference type="InterPro" id="IPR015168">
    <property type="entry name" value="SsuA/THI5"/>
</dbReference>
<dbReference type="SUPFAM" id="SSF53850">
    <property type="entry name" value="Periplasmic binding protein-like II"/>
    <property type="match status" value="1"/>
</dbReference>
<comment type="caution">
    <text evidence="3">The sequence shown here is derived from an EMBL/GenBank/DDBJ whole genome shotgun (WGS) entry which is preliminary data.</text>
</comment>
<reference evidence="3 4" key="1">
    <citation type="submission" date="2023-07" db="EMBL/GenBank/DDBJ databases">
        <title>Genomic Encyclopedia of Type Strains, Phase IV (KMG-IV): sequencing the most valuable type-strain genomes for metagenomic binning, comparative biology and taxonomic classification.</title>
        <authorList>
            <person name="Goeker M."/>
        </authorList>
    </citation>
    <scope>NUCLEOTIDE SEQUENCE [LARGE SCALE GENOMIC DNA]</scope>
    <source>
        <strain evidence="3 4">DSM 19562</strain>
    </source>
</reference>
<sequence length="328" mass="34862">MLSRRAMIAAGLLGGLAARPAQAGDLPVIRLGSLPFGTSTWEAAVIKARNLDTANGFTLEATKLAGNDAARISFVGGQVDTIIGDLLWAARLGNEGQGLRFIPYSTSEGAVMVPDDSPIKSLKDLAGKRFGVAGGPLDKNWLLLKAQARDAAGIDIEKQAEIAYGAPPLITLKLEQGALDAALTYWTYCARLQPKGFRRLVRAEDIMRALGVSGDVSLIGYLFHAATVAEKPAAVGGFYRASRAAKDMLASDPSTWDIVRPLMDAHDDATFEALKREFLAGIPRRTVAAERADADKLYAILSKLGGERLVGTGSGLPPDFYYDGSRDG</sequence>
<proteinExistence type="predicted"/>
<feature type="chain" id="PRO_5045409602" evidence="1">
    <location>
        <begin position="24"/>
        <end position="328"/>
    </location>
</feature>
<evidence type="ECO:0000313" key="3">
    <source>
        <dbReference type="EMBL" id="MDQ0442331.1"/>
    </source>
</evidence>
<keyword evidence="4" id="KW-1185">Reference proteome</keyword>
<dbReference type="PANTHER" id="PTHR30024:SF48">
    <property type="entry name" value="ABC TRANSPORTER SUBSTRATE-BINDING PROTEIN"/>
    <property type="match status" value="1"/>
</dbReference>
<feature type="domain" description="SsuA/THI5-like" evidence="2">
    <location>
        <begin position="108"/>
        <end position="254"/>
    </location>
</feature>
<evidence type="ECO:0000256" key="1">
    <source>
        <dbReference type="SAM" id="SignalP"/>
    </source>
</evidence>
<accession>A0ABU0HLC9</accession>
<keyword evidence="1" id="KW-0732">Signal</keyword>
<name>A0ABU0HLC9_9HYPH</name>
<dbReference type="RefSeq" id="WP_238248112.1">
    <property type="nucleotide sequence ID" value="NZ_BPQX01000015.1"/>
</dbReference>
<gene>
    <name evidence="3" type="ORF">QO016_001825</name>
</gene>
<dbReference type="Pfam" id="PF09084">
    <property type="entry name" value="NMT1"/>
    <property type="match status" value="1"/>
</dbReference>
<protein>
    <submittedName>
        <fullName evidence="3">NitT/TauT family transport system substrate-binding protein</fullName>
    </submittedName>
</protein>
<dbReference type="PANTHER" id="PTHR30024">
    <property type="entry name" value="ALIPHATIC SULFONATES-BINDING PROTEIN-RELATED"/>
    <property type="match status" value="1"/>
</dbReference>
<evidence type="ECO:0000259" key="2">
    <source>
        <dbReference type="Pfam" id="PF09084"/>
    </source>
</evidence>
<dbReference type="EMBL" id="JAUSVV010000003">
    <property type="protein sequence ID" value="MDQ0442331.1"/>
    <property type="molecule type" value="Genomic_DNA"/>
</dbReference>
<evidence type="ECO:0000313" key="4">
    <source>
        <dbReference type="Proteomes" id="UP001236369"/>
    </source>
</evidence>
<organism evidence="3 4">
    <name type="scientific">Methylobacterium persicinum</name>
    <dbReference type="NCBI Taxonomy" id="374426"/>
    <lineage>
        <taxon>Bacteria</taxon>
        <taxon>Pseudomonadati</taxon>
        <taxon>Pseudomonadota</taxon>
        <taxon>Alphaproteobacteria</taxon>
        <taxon>Hyphomicrobiales</taxon>
        <taxon>Methylobacteriaceae</taxon>
        <taxon>Methylobacterium</taxon>
    </lineage>
</organism>
<dbReference type="Proteomes" id="UP001236369">
    <property type="component" value="Unassembled WGS sequence"/>
</dbReference>
<dbReference type="Gene3D" id="3.40.190.10">
    <property type="entry name" value="Periplasmic binding protein-like II"/>
    <property type="match status" value="2"/>
</dbReference>
<feature type="signal peptide" evidence="1">
    <location>
        <begin position="1"/>
        <end position="23"/>
    </location>
</feature>